<name>A0ACD5DCE5_9LACO</name>
<reference evidence="1" key="1">
    <citation type="submission" date="2024-08" db="EMBL/GenBank/DDBJ databases">
        <title>Lentilactobacillus sp. nov., isolated from tree bark.</title>
        <authorList>
            <person name="Phuengjayaem S."/>
            <person name="Tanasupawat S."/>
        </authorList>
    </citation>
    <scope>NUCLEOTIDE SEQUENCE</scope>
    <source>
        <strain evidence="1">SPB1-3</strain>
    </source>
</reference>
<dbReference type="Proteomes" id="UP001149860">
    <property type="component" value="Chromosome"/>
</dbReference>
<keyword evidence="2" id="KW-1185">Reference proteome</keyword>
<gene>
    <name evidence="1" type="ORF">O0236_006300</name>
</gene>
<proteinExistence type="predicted"/>
<dbReference type="EMBL" id="CP168151">
    <property type="protein sequence ID" value="XFD39044.1"/>
    <property type="molecule type" value="Genomic_DNA"/>
</dbReference>
<protein>
    <submittedName>
        <fullName evidence="1">Glycerophosphodiester phosphodiesterase family protein</fullName>
    </submittedName>
</protein>
<organism evidence="1 2">
    <name type="scientific">Lentilactobacillus terminaliae</name>
    <dbReference type="NCBI Taxonomy" id="3003483"/>
    <lineage>
        <taxon>Bacteria</taxon>
        <taxon>Bacillati</taxon>
        <taxon>Bacillota</taxon>
        <taxon>Bacilli</taxon>
        <taxon>Lactobacillales</taxon>
        <taxon>Lactobacillaceae</taxon>
        <taxon>Lentilactobacillus</taxon>
    </lineage>
</organism>
<sequence>MSVNFKDKLELTSILLVAIVTNLIIGRVLNSPMVTFIIILISLLIQAGLVTSLRNKLDDRSSSYKNFGLYFISLILILPTGIMGIFTPLKMNIPVTGAMLTWLTINRRILILIGVIVYLAALFFLSTALHDAFRKNSGKSLFKEWLKLIFELFELVIGTFLIIFVMAGIARVFNGGLSLTLINAGIMVLVNYYQMRICLKIFGLSDVKQKVHNNWHVILTLGSCWLIVCGIQSTLKPLVTARNNDKIVVHRGVIDGNGEYNRISSLNKNGGKGYPFIEMDIQETKDHQFICQHDDTIDIQGKLQLVNSLTLKQIQKHKQTDLFGDYLKKAGKLRQKLIVELKATNISSKNMGFAFVKQFGKQMAQQHNMVHSIDYQYLMQIKSLQPRIKVGLVTMLNVFDITKLKPDFYTVQRVTMNDYLIAQCQSVGRPVFSWTNNSVMAMKTAKLLGVQGQVTDRASLLKHVDINQKKDAWLLILNKVWDYA</sequence>
<accession>A0ACD5DCE5</accession>
<evidence type="ECO:0000313" key="1">
    <source>
        <dbReference type="EMBL" id="XFD39044.1"/>
    </source>
</evidence>
<evidence type="ECO:0000313" key="2">
    <source>
        <dbReference type="Proteomes" id="UP001149860"/>
    </source>
</evidence>